<reference evidence="1" key="1">
    <citation type="journal article" date="2021" name="Environ. Microbiol.">
        <title>Gene family expansions and transcriptome signatures uncover fungal adaptations to wood decay.</title>
        <authorList>
            <person name="Hage H."/>
            <person name="Miyauchi S."/>
            <person name="Viragh M."/>
            <person name="Drula E."/>
            <person name="Min B."/>
            <person name="Chaduli D."/>
            <person name="Navarro D."/>
            <person name="Favel A."/>
            <person name="Norest M."/>
            <person name="Lesage-Meessen L."/>
            <person name="Balint B."/>
            <person name="Merenyi Z."/>
            <person name="de Eugenio L."/>
            <person name="Morin E."/>
            <person name="Martinez A.T."/>
            <person name="Baldrian P."/>
            <person name="Stursova M."/>
            <person name="Martinez M.J."/>
            <person name="Novotny C."/>
            <person name="Magnuson J.K."/>
            <person name="Spatafora J.W."/>
            <person name="Maurice S."/>
            <person name="Pangilinan J."/>
            <person name="Andreopoulos W."/>
            <person name="LaButti K."/>
            <person name="Hundley H."/>
            <person name="Na H."/>
            <person name="Kuo A."/>
            <person name="Barry K."/>
            <person name="Lipzen A."/>
            <person name="Henrissat B."/>
            <person name="Riley R."/>
            <person name="Ahrendt S."/>
            <person name="Nagy L.G."/>
            <person name="Grigoriev I.V."/>
            <person name="Martin F."/>
            <person name="Rosso M.N."/>
        </authorList>
    </citation>
    <scope>NUCLEOTIDE SEQUENCE</scope>
    <source>
        <strain evidence="1">CBS 384.51</strain>
    </source>
</reference>
<gene>
    <name evidence="1" type="ORF">BDY19DRAFT_993132</name>
</gene>
<proteinExistence type="predicted"/>
<comment type="caution">
    <text evidence="1">The sequence shown here is derived from an EMBL/GenBank/DDBJ whole genome shotgun (WGS) entry which is preliminary data.</text>
</comment>
<protein>
    <submittedName>
        <fullName evidence="1">Acyl-CoA dehydrogenase NM domain-like protein</fullName>
    </submittedName>
</protein>
<evidence type="ECO:0000313" key="2">
    <source>
        <dbReference type="Proteomes" id="UP001055072"/>
    </source>
</evidence>
<keyword evidence="2" id="KW-1185">Reference proteome</keyword>
<organism evidence="1 2">
    <name type="scientific">Irpex rosettiformis</name>
    <dbReference type="NCBI Taxonomy" id="378272"/>
    <lineage>
        <taxon>Eukaryota</taxon>
        <taxon>Fungi</taxon>
        <taxon>Dikarya</taxon>
        <taxon>Basidiomycota</taxon>
        <taxon>Agaricomycotina</taxon>
        <taxon>Agaricomycetes</taxon>
        <taxon>Polyporales</taxon>
        <taxon>Irpicaceae</taxon>
        <taxon>Irpex</taxon>
    </lineage>
</organism>
<evidence type="ECO:0000313" key="1">
    <source>
        <dbReference type="EMBL" id="KAI0089542.1"/>
    </source>
</evidence>
<name>A0ACB8U571_9APHY</name>
<dbReference type="EMBL" id="MU274910">
    <property type="protein sequence ID" value="KAI0089542.1"/>
    <property type="molecule type" value="Genomic_DNA"/>
</dbReference>
<accession>A0ACB8U571</accession>
<sequence length="571" mass="62621">MPSPPRTRHLAGSPLFTPSMHVLSRAEQSRISYNRARETVRAYGLTMDDILTLSPKFWELHQDPLAVLDGAAMTLATIQVNLTAGTIARHASDKPELVSLVEDLLAYRKHGQFLLTEVGHGLDIANLETTAMLQPSGDFILNTPTPQAAKFMPPTIPAGLPTIGVVWARLLVSDEDRGIRPFVVALNDGEQMCAGVKSRLLPERGGTNPLNHSITTFHDVRLPSTAILGPLEAYNSPKIALNHAIWRVVTGTLAIGSSTLPAMKATATIGAMYSLRRRVGPPGKRVPIIHFRTQQIPILTLVARIHVMEAFLQWCTGIFSDTTIDPRVRHAIAGIFKTTISEHANTASIDISDRCGVQGLFAYNQLTTMHNDARGIVIAEGDVLVLSIKLATEMLQGRYCAPAPKDHNSLLARHEIGLFEENRALLSQFPHQHRSDEVNRLILPQCQSIIEAIGHRMAYEAAVAAGVQQDLINLYVASVVKHDLAWYSENVDFGRRALAELETEALDAVLPQLSSLVTKMEMEPWIYSKIVSDESWDAFVETCPVFEGNALVQFPEIGPKVLDAKATATAH</sequence>
<dbReference type="Proteomes" id="UP001055072">
    <property type="component" value="Unassembled WGS sequence"/>
</dbReference>